<keyword evidence="1" id="KW-0732">Signal</keyword>
<accession>R7U0I7</accession>
<evidence type="ECO:0000256" key="1">
    <source>
        <dbReference type="SAM" id="SignalP"/>
    </source>
</evidence>
<dbReference type="STRING" id="283909.R7U0I7"/>
<dbReference type="InterPro" id="IPR001849">
    <property type="entry name" value="PH_domain"/>
</dbReference>
<dbReference type="Gene3D" id="2.30.29.30">
    <property type="entry name" value="Pleckstrin-homology domain (PH domain)/Phosphotyrosine-binding domain (PTB)"/>
    <property type="match status" value="1"/>
</dbReference>
<sequence>DWTKHWFVLSGTSLVCFADSAAEDTGTPQQTIDLSAGCSVCSDDTSRNYGFKLKVNNEEYLLSAMTAGIRQNWIKALEKCVQQSSA</sequence>
<feature type="domain" description="PH" evidence="2">
    <location>
        <begin position="1"/>
        <end position="82"/>
    </location>
</feature>
<organism evidence="3">
    <name type="scientific">Capitella teleta</name>
    <name type="common">Polychaete worm</name>
    <dbReference type="NCBI Taxonomy" id="283909"/>
    <lineage>
        <taxon>Eukaryota</taxon>
        <taxon>Metazoa</taxon>
        <taxon>Spiralia</taxon>
        <taxon>Lophotrochozoa</taxon>
        <taxon>Annelida</taxon>
        <taxon>Polychaeta</taxon>
        <taxon>Sedentaria</taxon>
        <taxon>Scolecida</taxon>
        <taxon>Capitellidae</taxon>
        <taxon>Capitella</taxon>
    </lineage>
</organism>
<dbReference type="Pfam" id="PF00169">
    <property type="entry name" value="PH"/>
    <property type="match status" value="1"/>
</dbReference>
<reference evidence="3 5" key="2">
    <citation type="journal article" date="2013" name="Nature">
        <title>Insights into bilaterian evolution from three spiralian genomes.</title>
        <authorList>
            <person name="Simakov O."/>
            <person name="Marletaz F."/>
            <person name="Cho S.J."/>
            <person name="Edsinger-Gonzales E."/>
            <person name="Havlak P."/>
            <person name="Hellsten U."/>
            <person name="Kuo D.H."/>
            <person name="Larsson T."/>
            <person name="Lv J."/>
            <person name="Arendt D."/>
            <person name="Savage R."/>
            <person name="Osoegawa K."/>
            <person name="de Jong P."/>
            <person name="Grimwood J."/>
            <person name="Chapman J.A."/>
            <person name="Shapiro H."/>
            <person name="Aerts A."/>
            <person name="Otillar R.P."/>
            <person name="Terry A.Y."/>
            <person name="Boore J.L."/>
            <person name="Grigoriev I.V."/>
            <person name="Lindberg D.R."/>
            <person name="Seaver E.C."/>
            <person name="Weisblat D.A."/>
            <person name="Putnam N.H."/>
            <person name="Rokhsar D.S."/>
        </authorList>
    </citation>
    <scope>NUCLEOTIDE SEQUENCE</scope>
    <source>
        <strain evidence="3 5">I ESC-2004</strain>
    </source>
</reference>
<evidence type="ECO:0000313" key="5">
    <source>
        <dbReference type="Proteomes" id="UP000014760"/>
    </source>
</evidence>
<dbReference type="InterPro" id="IPR011993">
    <property type="entry name" value="PH-like_dom_sf"/>
</dbReference>
<dbReference type="PANTHER" id="PTHR17271:SF1">
    <property type="entry name" value="PROTEIN OUTSPREAD"/>
    <property type="match status" value="1"/>
</dbReference>
<reference evidence="5" key="1">
    <citation type="submission" date="2012-12" db="EMBL/GenBank/DDBJ databases">
        <authorList>
            <person name="Hellsten U."/>
            <person name="Grimwood J."/>
            <person name="Chapman J.A."/>
            <person name="Shapiro H."/>
            <person name="Aerts A."/>
            <person name="Otillar R.P."/>
            <person name="Terry A.Y."/>
            <person name="Boore J.L."/>
            <person name="Simakov O."/>
            <person name="Marletaz F."/>
            <person name="Cho S.-J."/>
            <person name="Edsinger-Gonzales E."/>
            <person name="Havlak P."/>
            <person name="Kuo D.-H."/>
            <person name="Larsson T."/>
            <person name="Lv J."/>
            <person name="Arendt D."/>
            <person name="Savage R."/>
            <person name="Osoegawa K."/>
            <person name="de Jong P."/>
            <person name="Lindberg D.R."/>
            <person name="Seaver E.C."/>
            <person name="Weisblat D.A."/>
            <person name="Putnam N.H."/>
            <person name="Grigoriev I.V."/>
            <person name="Rokhsar D.S."/>
        </authorList>
    </citation>
    <scope>NUCLEOTIDE SEQUENCE</scope>
    <source>
        <strain evidence="5">I ESC-2004</strain>
    </source>
</reference>
<dbReference type="EMBL" id="AMQN01002200">
    <property type="status" value="NOT_ANNOTATED_CDS"/>
    <property type="molecule type" value="Genomic_DNA"/>
</dbReference>
<evidence type="ECO:0000313" key="4">
    <source>
        <dbReference type="EnsemblMetazoa" id="CapteP108304"/>
    </source>
</evidence>
<dbReference type="GO" id="GO:0015629">
    <property type="term" value="C:actin cytoskeleton"/>
    <property type="evidence" value="ECO:0007669"/>
    <property type="project" value="TreeGrafter"/>
</dbReference>
<dbReference type="InterPro" id="IPR052223">
    <property type="entry name" value="Actin_Cytoskeleton_Reg"/>
</dbReference>
<reference evidence="4" key="3">
    <citation type="submission" date="2015-06" db="UniProtKB">
        <authorList>
            <consortium name="EnsemblMetazoa"/>
        </authorList>
    </citation>
    <scope>IDENTIFICATION</scope>
</reference>
<dbReference type="Proteomes" id="UP000014760">
    <property type="component" value="Unassembled WGS sequence"/>
</dbReference>
<feature type="non-terminal residue" evidence="3">
    <location>
        <position position="1"/>
    </location>
</feature>
<dbReference type="GO" id="GO:0051015">
    <property type="term" value="F:actin filament binding"/>
    <property type="evidence" value="ECO:0007669"/>
    <property type="project" value="TreeGrafter"/>
</dbReference>
<feature type="non-terminal residue" evidence="3">
    <location>
        <position position="86"/>
    </location>
</feature>
<dbReference type="AlphaFoldDB" id="R7U0I7"/>
<protein>
    <recommendedName>
        <fullName evidence="2">PH domain-containing protein</fullName>
    </recommendedName>
</protein>
<dbReference type="SMART" id="SM00233">
    <property type="entry name" value="PH"/>
    <property type="match status" value="1"/>
</dbReference>
<name>R7U0I7_CAPTE</name>
<feature type="signal peptide" evidence="1">
    <location>
        <begin position="1"/>
        <end position="22"/>
    </location>
</feature>
<dbReference type="PANTHER" id="PTHR17271">
    <property type="entry name" value="PLECKSTRIN HOMOLOGY PH DOMAIN-CONTAINING PROTEIN"/>
    <property type="match status" value="1"/>
</dbReference>
<dbReference type="HOGENOM" id="CLU_2504196_0_0_1"/>
<dbReference type="EnsemblMetazoa" id="CapteT108304">
    <property type="protein sequence ID" value="CapteP108304"/>
    <property type="gene ID" value="CapteG108304"/>
</dbReference>
<dbReference type="OrthoDB" id="9942268at2759"/>
<feature type="chain" id="PRO_5008787519" description="PH domain-containing protein" evidence="1">
    <location>
        <begin position="23"/>
        <end position="86"/>
    </location>
</feature>
<evidence type="ECO:0000313" key="3">
    <source>
        <dbReference type="EMBL" id="ELT97176.1"/>
    </source>
</evidence>
<evidence type="ECO:0000259" key="2">
    <source>
        <dbReference type="PROSITE" id="PS50003"/>
    </source>
</evidence>
<proteinExistence type="predicted"/>
<dbReference type="EMBL" id="KB308638">
    <property type="protein sequence ID" value="ELT97176.1"/>
    <property type="molecule type" value="Genomic_DNA"/>
</dbReference>
<gene>
    <name evidence="3" type="ORF">CAPTEDRAFT_108304</name>
</gene>
<dbReference type="PROSITE" id="PS50003">
    <property type="entry name" value="PH_DOMAIN"/>
    <property type="match status" value="1"/>
</dbReference>
<dbReference type="SUPFAM" id="SSF50729">
    <property type="entry name" value="PH domain-like"/>
    <property type="match status" value="1"/>
</dbReference>
<keyword evidence="5" id="KW-1185">Reference proteome</keyword>